<feature type="domain" description="SMP-LTD" evidence="11">
    <location>
        <begin position="292"/>
        <end position="485"/>
    </location>
</feature>
<dbReference type="InterPro" id="IPR031468">
    <property type="entry name" value="SMP_LBD"/>
</dbReference>
<keyword evidence="5 10" id="KW-1133">Transmembrane helix</keyword>
<evidence type="ECO:0000256" key="1">
    <source>
        <dbReference type="ARBA" id="ARBA00004586"/>
    </source>
</evidence>
<gene>
    <name evidence="12" type="ORF">N0V83_002708</name>
</gene>
<feature type="compositionally biased region" description="Polar residues" evidence="9">
    <location>
        <begin position="739"/>
        <end position="748"/>
    </location>
</feature>
<feature type="region of interest" description="Disordered" evidence="9">
    <location>
        <begin position="533"/>
        <end position="612"/>
    </location>
</feature>
<feature type="compositionally biased region" description="Polar residues" evidence="9">
    <location>
        <begin position="533"/>
        <end position="544"/>
    </location>
</feature>
<dbReference type="GO" id="GO:0015914">
    <property type="term" value="P:phospholipid transport"/>
    <property type="evidence" value="ECO:0007669"/>
    <property type="project" value="TreeGrafter"/>
</dbReference>
<comment type="subcellular location">
    <subcellularLocation>
        <location evidence="1">Endoplasmic reticulum membrane</location>
    </subcellularLocation>
</comment>
<evidence type="ECO:0000256" key="3">
    <source>
        <dbReference type="ARBA" id="ARBA00022692"/>
    </source>
</evidence>
<accession>A0A9W9CPW5</accession>
<dbReference type="CDD" id="cd21675">
    <property type="entry name" value="SMP_TEX2"/>
    <property type="match status" value="1"/>
</dbReference>
<dbReference type="GO" id="GO:0005789">
    <property type="term" value="C:endoplasmic reticulum membrane"/>
    <property type="evidence" value="ECO:0007669"/>
    <property type="project" value="UniProtKB-SubCell"/>
</dbReference>
<organism evidence="12 13">
    <name type="scientific">Neocucurbitaria cava</name>
    <dbReference type="NCBI Taxonomy" id="798079"/>
    <lineage>
        <taxon>Eukaryota</taxon>
        <taxon>Fungi</taxon>
        <taxon>Dikarya</taxon>
        <taxon>Ascomycota</taxon>
        <taxon>Pezizomycotina</taxon>
        <taxon>Dothideomycetes</taxon>
        <taxon>Pleosporomycetidae</taxon>
        <taxon>Pleosporales</taxon>
        <taxon>Pleosporineae</taxon>
        <taxon>Cucurbitariaceae</taxon>
        <taxon>Neocucurbitaria</taxon>
    </lineage>
</organism>
<dbReference type="AlphaFoldDB" id="A0A9W9CPW5"/>
<keyword evidence="3 10" id="KW-0812">Transmembrane</keyword>
<proteinExistence type="predicted"/>
<feature type="compositionally biased region" description="Low complexity" evidence="9">
    <location>
        <begin position="551"/>
        <end position="577"/>
    </location>
</feature>
<dbReference type="GO" id="GO:1990456">
    <property type="term" value="P:mitochondrion-endoplasmic reticulum membrane tethering"/>
    <property type="evidence" value="ECO:0007669"/>
    <property type="project" value="TreeGrafter"/>
</dbReference>
<keyword evidence="13" id="KW-1185">Reference proteome</keyword>
<evidence type="ECO:0000256" key="4">
    <source>
        <dbReference type="ARBA" id="ARBA00022824"/>
    </source>
</evidence>
<evidence type="ECO:0000256" key="7">
    <source>
        <dbReference type="ARBA" id="ARBA00023121"/>
    </source>
</evidence>
<dbReference type="Pfam" id="PF15413">
    <property type="entry name" value="PH_11"/>
    <property type="match status" value="1"/>
</dbReference>
<keyword evidence="6" id="KW-0445">Lipid transport</keyword>
<dbReference type="EMBL" id="JAPEUY010000004">
    <property type="protein sequence ID" value="KAJ4373969.1"/>
    <property type="molecule type" value="Genomic_DNA"/>
</dbReference>
<feature type="region of interest" description="Disordered" evidence="9">
    <location>
        <begin position="52"/>
        <end position="78"/>
    </location>
</feature>
<feature type="compositionally biased region" description="Pro residues" evidence="9">
    <location>
        <begin position="763"/>
        <end position="775"/>
    </location>
</feature>
<dbReference type="PANTHER" id="PTHR13466">
    <property type="entry name" value="TEX2 PROTEIN-RELATED"/>
    <property type="match status" value="1"/>
</dbReference>
<evidence type="ECO:0000256" key="6">
    <source>
        <dbReference type="ARBA" id="ARBA00023055"/>
    </source>
</evidence>
<evidence type="ECO:0000256" key="5">
    <source>
        <dbReference type="ARBA" id="ARBA00022989"/>
    </source>
</evidence>
<evidence type="ECO:0000313" key="13">
    <source>
        <dbReference type="Proteomes" id="UP001140560"/>
    </source>
</evidence>
<feature type="compositionally biased region" description="Basic and acidic residues" evidence="9">
    <location>
        <begin position="931"/>
        <end position="942"/>
    </location>
</feature>
<keyword evidence="8 10" id="KW-0472">Membrane</keyword>
<evidence type="ECO:0000256" key="2">
    <source>
        <dbReference type="ARBA" id="ARBA00022448"/>
    </source>
</evidence>
<evidence type="ECO:0000256" key="8">
    <source>
        <dbReference type="ARBA" id="ARBA00023136"/>
    </source>
</evidence>
<feature type="region of interest" description="Disordered" evidence="9">
    <location>
        <begin position="703"/>
        <end position="965"/>
    </location>
</feature>
<protein>
    <recommendedName>
        <fullName evidence="11">SMP-LTD domain-containing protein</fullName>
    </recommendedName>
</protein>
<keyword evidence="2" id="KW-0813">Transport</keyword>
<name>A0A9W9CPW5_9PLEO</name>
<dbReference type="PANTHER" id="PTHR13466:SF19">
    <property type="entry name" value="NUCLEUS-VACUOLE JUNCTION PROTEIN 2"/>
    <property type="match status" value="1"/>
</dbReference>
<sequence>MSGDWGYGTALKIFIWGYLIGGLTLLPAVLVLAWFWGTAAVDHDSHGVATLESGETSEIRRKSDGSTNGKDEDSANLGLGLDDETLEKLKGRTHVPDVFAGYFAVCREYVPGGINGKPPDRTTPAGAVVSMESPSVYQSMYRSIFDRNKSMSPTIEASNARSKKARNVFYVVLRLGHLMLYDNEDQLEVRHVISLAHYKADVYAGGDRIPEGELWIKRNCIRLVQKLEGDAVDEAKTFFLFSDNCSEKEDFYHAMLQAQEHHKEHATGTSAPIPLKFETPDLVKLVQQLHASEENLHTRWINALIGRVFLALYKTSQVKDFIATKINKKIARVNKPALISSIKLRNVDMGTLPPFITNPKLKELTVDGDLVVEADVSYKGNIRVEISATARIDLGTRFKAREVTLILATVLKKLDGHVLIRIKPPPSNRLWITFESPPRMELSIEPIVSSRQITYGVVLRAIESRIREVVNETLVLPNWDDMPFTDTIAQIIRGGIWEHDNKGKLEDIRKINQGDPTIETALADAERLNDNTDVSSHLSIPSNFESEDLGSGISSSTDYKSSSSRPRPLRSTSSAAPVKLDAASASAEMVNDRESRTPTSIRSLPITSPMRSPFQPGIADITAGSSNSSGEDVTTASISEASMKSAPLLEAEKGHARIRSKDLTPQEIAAAAAAAAGATNMTKKQTLNQSLNTATAAARNWLASKQNPQSSRTNNPIGSKNSLINNRPRSSEGPGLDSDGTSESSSQVPLPKSHTEPMGRGQPLPPLGQPLPPPSKPEKRQTWALPAASTFANLAKRKPISTTPAVSEHRRSKEHLTLPPDTLLPTPDATQDSEDIFRKKSSATSTTQEPPPAMPRRKSSAASSTHSSSTPPPPLPKRRQRQPSLNLSSHHRRASQNHARRDEAGDEVGEGLLVVAAPLVEGSAPSSPVEGEGKDELSREGDGGSGKVSLASDRDRDQGSERGGV</sequence>
<comment type="caution">
    <text evidence="12">The sequence shown here is derived from an EMBL/GenBank/DDBJ whole genome shotgun (WGS) entry which is preliminary data.</text>
</comment>
<feature type="compositionally biased region" description="Basic and acidic residues" evidence="9">
    <location>
        <begin position="952"/>
        <end position="965"/>
    </location>
</feature>
<dbReference type="OrthoDB" id="26740at2759"/>
<evidence type="ECO:0000259" key="11">
    <source>
        <dbReference type="PROSITE" id="PS51847"/>
    </source>
</evidence>
<feature type="compositionally biased region" description="Low complexity" evidence="9">
    <location>
        <begin position="817"/>
        <end position="830"/>
    </location>
</feature>
<keyword evidence="7" id="KW-0446">Lipid-binding</keyword>
<evidence type="ECO:0000313" key="12">
    <source>
        <dbReference type="EMBL" id="KAJ4373969.1"/>
    </source>
</evidence>
<dbReference type="GO" id="GO:0032865">
    <property type="term" value="C:ERMES complex"/>
    <property type="evidence" value="ECO:0007669"/>
    <property type="project" value="TreeGrafter"/>
</dbReference>
<evidence type="ECO:0000256" key="10">
    <source>
        <dbReference type="SAM" id="Phobius"/>
    </source>
</evidence>
<feature type="compositionally biased region" description="Polar residues" evidence="9">
    <location>
        <begin position="597"/>
        <end position="610"/>
    </location>
</feature>
<dbReference type="GO" id="GO:0008289">
    <property type="term" value="F:lipid binding"/>
    <property type="evidence" value="ECO:0007669"/>
    <property type="project" value="UniProtKB-KW"/>
</dbReference>
<feature type="transmembrane region" description="Helical" evidence="10">
    <location>
        <begin position="12"/>
        <end position="36"/>
    </location>
</feature>
<dbReference type="Proteomes" id="UP001140560">
    <property type="component" value="Unassembled WGS sequence"/>
</dbReference>
<dbReference type="SUPFAM" id="SSF50729">
    <property type="entry name" value="PH domain-like"/>
    <property type="match status" value="1"/>
</dbReference>
<feature type="compositionally biased region" description="Low complexity" evidence="9">
    <location>
        <begin position="860"/>
        <end position="869"/>
    </location>
</feature>
<evidence type="ECO:0000256" key="9">
    <source>
        <dbReference type="SAM" id="MobiDB-lite"/>
    </source>
</evidence>
<reference evidence="12" key="1">
    <citation type="submission" date="2022-10" db="EMBL/GenBank/DDBJ databases">
        <title>Tapping the CABI collections for fungal endophytes: first genome assemblies for Collariella, Neodidymelliopsis, Ascochyta clinopodiicola, Didymella pomorum, Didymosphaeria variabile, Neocosmospora piperis and Neocucurbitaria cava.</title>
        <authorList>
            <person name="Hill R."/>
        </authorList>
    </citation>
    <scope>NUCLEOTIDE SEQUENCE</scope>
    <source>
        <strain evidence="12">IMI 356814</strain>
    </source>
</reference>
<dbReference type="PROSITE" id="PS51847">
    <property type="entry name" value="SMP"/>
    <property type="match status" value="1"/>
</dbReference>
<keyword evidence="4" id="KW-0256">Endoplasmic reticulum</keyword>
<feature type="compositionally biased region" description="Basic and acidic residues" evidence="9">
    <location>
        <begin position="57"/>
        <end position="73"/>
    </location>
</feature>
<feature type="compositionally biased region" description="Basic and acidic residues" evidence="9">
    <location>
        <begin position="807"/>
        <end position="816"/>
    </location>
</feature>
<feature type="compositionally biased region" description="Polar residues" evidence="9">
    <location>
        <begin position="703"/>
        <end position="728"/>
    </location>
</feature>